<evidence type="ECO:0000259" key="4">
    <source>
        <dbReference type="Pfam" id="PF13649"/>
    </source>
</evidence>
<reference evidence="5 6" key="1">
    <citation type="journal article" date="2008" name="Proc. Natl. Acad. Sci. U.S.A.">
        <title>Niche adaptation and genome expansion in the chlorophyll d-producing cyanobacterium Acaryochloris marina.</title>
        <authorList>
            <person name="Swingley W.D."/>
            <person name="Chen M."/>
            <person name="Cheung P.C."/>
            <person name="Conrad A.L."/>
            <person name="Dejesa L.C."/>
            <person name="Hao J."/>
            <person name="Honchak B.M."/>
            <person name="Karbach L.E."/>
            <person name="Kurdoglu A."/>
            <person name="Lahiri S."/>
            <person name="Mastrian S.D."/>
            <person name="Miyashita H."/>
            <person name="Page L."/>
            <person name="Ramakrishna P."/>
            <person name="Satoh S."/>
            <person name="Sattley W.M."/>
            <person name="Shimada Y."/>
            <person name="Taylor H.L."/>
            <person name="Tomo T."/>
            <person name="Tsuchiya T."/>
            <person name="Wang Z.T."/>
            <person name="Raymond J."/>
            <person name="Mimuro M."/>
            <person name="Blankenship R.E."/>
            <person name="Touchman J.W."/>
        </authorList>
    </citation>
    <scope>NUCLEOTIDE SEQUENCE [LARGE SCALE GENOMIC DNA]</scope>
    <source>
        <strain evidence="6">MBIC 11017</strain>
    </source>
</reference>
<dbReference type="OrthoDB" id="9804312at2"/>
<keyword evidence="1 5" id="KW-0489">Methyltransferase</keyword>
<dbReference type="AlphaFoldDB" id="B0CG99"/>
<evidence type="ECO:0000256" key="1">
    <source>
        <dbReference type="ARBA" id="ARBA00022603"/>
    </source>
</evidence>
<dbReference type="Gene3D" id="3.40.50.150">
    <property type="entry name" value="Vaccinia Virus protein VP39"/>
    <property type="match status" value="1"/>
</dbReference>
<dbReference type="Pfam" id="PF13649">
    <property type="entry name" value="Methyltransf_25"/>
    <property type="match status" value="1"/>
</dbReference>
<dbReference type="PANTHER" id="PTHR43464:SF19">
    <property type="entry name" value="UBIQUINONE BIOSYNTHESIS O-METHYLTRANSFERASE, MITOCHONDRIAL"/>
    <property type="match status" value="1"/>
</dbReference>
<gene>
    <name evidence="5" type="ordered locus">AM1_5705</name>
</gene>
<name>B0CG99_ACAM1</name>
<dbReference type="CDD" id="cd02440">
    <property type="entry name" value="AdoMet_MTases"/>
    <property type="match status" value="1"/>
</dbReference>
<dbReference type="STRING" id="329726.AM1_5705"/>
<dbReference type="InterPro" id="IPR041698">
    <property type="entry name" value="Methyltransf_25"/>
</dbReference>
<feature type="domain" description="Methyltransferase" evidence="4">
    <location>
        <begin position="44"/>
        <end position="138"/>
    </location>
</feature>
<organism evidence="5 6">
    <name type="scientific">Acaryochloris marina (strain MBIC 11017)</name>
    <dbReference type="NCBI Taxonomy" id="329726"/>
    <lineage>
        <taxon>Bacteria</taxon>
        <taxon>Bacillati</taxon>
        <taxon>Cyanobacteriota</taxon>
        <taxon>Cyanophyceae</taxon>
        <taxon>Acaryochloridales</taxon>
        <taxon>Acaryochloridaceae</taxon>
        <taxon>Acaryochloris</taxon>
    </lineage>
</organism>
<proteinExistence type="predicted"/>
<dbReference type="GO" id="GO:0008168">
    <property type="term" value="F:methyltransferase activity"/>
    <property type="evidence" value="ECO:0007669"/>
    <property type="project" value="UniProtKB-KW"/>
</dbReference>
<evidence type="ECO:0000313" key="6">
    <source>
        <dbReference type="Proteomes" id="UP000000268"/>
    </source>
</evidence>
<dbReference type="KEGG" id="amr:AM1_5705"/>
<sequence length="201" mass="22190">MLQVKGTEGYSAATERFMTATHKIAFQDLHQSFLKFIPTDSSNVLDVGSGIGRDAAALADMGHTVVAVEPTSEFLSAAQKLYGTSIEWINDSFPFLPSLGDRNEGFDFVLASAVWHHLDQHERRITLSRIADLLRPTGIFALSLRHDPAGVGTHIFPTDGQETVRDAERVNLKPLQVLGNQPSLVKGKRNVTWTRIVLQKI</sequence>
<evidence type="ECO:0000256" key="3">
    <source>
        <dbReference type="ARBA" id="ARBA00022691"/>
    </source>
</evidence>
<dbReference type="SUPFAM" id="SSF53335">
    <property type="entry name" value="S-adenosyl-L-methionine-dependent methyltransferases"/>
    <property type="match status" value="1"/>
</dbReference>
<dbReference type="Proteomes" id="UP000000268">
    <property type="component" value="Chromosome"/>
</dbReference>
<evidence type="ECO:0000256" key="2">
    <source>
        <dbReference type="ARBA" id="ARBA00022679"/>
    </source>
</evidence>
<dbReference type="InterPro" id="IPR029063">
    <property type="entry name" value="SAM-dependent_MTases_sf"/>
</dbReference>
<keyword evidence="3" id="KW-0949">S-adenosyl-L-methionine</keyword>
<dbReference type="eggNOG" id="COG0500">
    <property type="taxonomic scope" value="Bacteria"/>
</dbReference>
<keyword evidence="6" id="KW-1185">Reference proteome</keyword>
<accession>B0CG99</accession>
<dbReference type="HOGENOM" id="CLU_092062_0_0_3"/>
<protein>
    <submittedName>
        <fullName evidence="5">Methyltransferase, putative</fullName>
    </submittedName>
</protein>
<dbReference type="EMBL" id="CP000828">
    <property type="protein sequence ID" value="ABW30652.1"/>
    <property type="molecule type" value="Genomic_DNA"/>
</dbReference>
<dbReference type="GO" id="GO:0032259">
    <property type="term" value="P:methylation"/>
    <property type="evidence" value="ECO:0007669"/>
    <property type="project" value="UniProtKB-KW"/>
</dbReference>
<keyword evidence="2 5" id="KW-0808">Transferase</keyword>
<dbReference type="PANTHER" id="PTHR43464">
    <property type="entry name" value="METHYLTRANSFERASE"/>
    <property type="match status" value="1"/>
</dbReference>
<dbReference type="RefSeq" id="WP_012165867.1">
    <property type="nucleotide sequence ID" value="NC_009925.1"/>
</dbReference>
<evidence type="ECO:0000313" key="5">
    <source>
        <dbReference type="EMBL" id="ABW30652.1"/>
    </source>
</evidence>